<dbReference type="GO" id="GO:0005634">
    <property type="term" value="C:nucleus"/>
    <property type="evidence" value="ECO:0007669"/>
    <property type="project" value="UniProtKB-SubCell"/>
</dbReference>
<feature type="region of interest" description="Disordered" evidence="5">
    <location>
        <begin position="479"/>
        <end position="503"/>
    </location>
</feature>
<protein>
    <recommendedName>
        <fullName evidence="3">Pre-rRNA-processing protein RIX1</fullName>
    </recommendedName>
</protein>
<dbReference type="InterPro" id="IPR016024">
    <property type="entry name" value="ARM-type_fold"/>
</dbReference>
<feature type="region of interest" description="Disordered" evidence="5">
    <location>
        <begin position="611"/>
        <end position="653"/>
    </location>
</feature>
<feature type="compositionally biased region" description="Acidic residues" evidence="5">
    <location>
        <begin position="616"/>
        <end position="653"/>
    </location>
</feature>
<dbReference type="GO" id="GO:0006364">
    <property type="term" value="P:rRNA processing"/>
    <property type="evidence" value="ECO:0007669"/>
    <property type="project" value="TreeGrafter"/>
</dbReference>
<feature type="compositionally biased region" description="Low complexity" evidence="5">
    <location>
        <begin position="745"/>
        <end position="754"/>
    </location>
</feature>
<dbReference type="PANTHER" id="PTHR34105:SF1">
    <property type="entry name" value="PROLINE-, GLUTAMIC ACID- AND LEUCINE-RICH PROTEIN 1"/>
    <property type="match status" value="1"/>
</dbReference>
<sequence length="818" mass="88324">MAPMTSELATLRALTFRISSTATSQLPQHVPAIAASLANCRTLLSSPQAAASKTSSETTVAIHKYRTLLSTLLQDRTIQGRWAATVLIKATIEIGGWETLQKSLPWVRGLLGILTKPDPPSSKKLCIITLTRIFILTREYPTLIREITTPSLPAFIQSCLQIVNSRPPTSLLQAILESFNELLPRHPTIFRTYLKQLNPLLTALIAPTPSNKLGEEQKSSSRYELNSGVVQVAQQLYVQTPCCAPKGASSEEWEKSLKAIVNNTHRVADKVFRAVLEDWRPATREATTNGHTLDDEVQDLEFDTMALPAWSGIFAGSERLVHLLRLIQQYLANPTPSPVGLNISAVMDIVTRVLSLTAPGSGAKAYQNATRFNNQVSKEERENLWLVLPDLHVAAIEILLVLTDRSQSSTMPLDALIIDQLVWVFASEQDSAQLRTAAYHAVSMVLQRSGVGLSKSSVDSLVPLMRACCEDLFPTDPATVTAKPTPGQSKANGTTPTQTTGNADTFLNSSKIAETIGSKFLGLTEAAQALLPVLLANVQAQYLSDALRSRLDRTATLTQNKPAMLASVLNPPPSKRFGKPAASILPLMARSFPASADIEGLLRPRMPVIRLGTQDTEMEGVDVEDEEDEEEEESGEDEEEEPEEQMITGEEDSSFVGHELDTILQSASQTEVAVRDIAKADAPTPSANVTPLADTTVFIAPTEVAPPTSNVSGQPKESSKRAQIEQAQSTPSKRAKTSDGEQAISSRTRSASTTEAPVGEALVHAPAITQTSDFTVTSTASAVPELPTPSESMADGVDSDEDDVVSLVLGQDTDDESE</sequence>
<comment type="similarity">
    <text evidence="2">Belongs to the RIX1/PELP1 family.</text>
</comment>
<reference evidence="7" key="1">
    <citation type="journal article" date="2020" name="Stud. Mycol.">
        <title>101 Dothideomycetes genomes: a test case for predicting lifestyles and emergence of pathogens.</title>
        <authorList>
            <person name="Haridas S."/>
            <person name="Albert R."/>
            <person name="Binder M."/>
            <person name="Bloem J."/>
            <person name="Labutti K."/>
            <person name="Salamov A."/>
            <person name="Andreopoulos B."/>
            <person name="Baker S."/>
            <person name="Barry K."/>
            <person name="Bills G."/>
            <person name="Bluhm B."/>
            <person name="Cannon C."/>
            <person name="Castanera R."/>
            <person name="Culley D."/>
            <person name="Daum C."/>
            <person name="Ezra D."/>
            <person name="Gonzalez J."/>
            <person name="Henrissat B."/>
            <person name="Kuo A."/>
            <person name="Liang C."/>
            <person name="Lipzen A."/>
            <person name="Lutzoni F."/>
            <person name="Magnuson J."/>
            <person name="Mondo S."/>
            <person name="Nolan M."/>
            <person name="Ohm R."/>
            <person name="Pangilinan J."/>
            <person name="Park H.-J."/>
            <person name="Ramirez L."/>
            <person name="Alfaro M."/>
            <person name="Sun H."/>
            <person name="Tritt A."/>
            <person name="Yoshinaga Y."/>
            <person name="Zwiers L.-H."/>
            <person name="Turgeon B."/>
            <person name="Goodwin S."/>
            <person name="Spatafora J."/>
            <person name="Crous P."/>
            <person name="Grigoriev I."/>
        </authorList>
    </citation>
    <scope>NUCLEOTIDE SEQUENCE</scope>
    <source>
        <strain evidence="7">CBS 113818</strain>
    </source>
</reference>
<evidence type="ECO:0000313" key="8">
    <source>
        <dbReference type="Proteomes" id="UP000799424"/>
    </source>
</evidence>
<name>A0A6A6ZDK7_9PLEO</name>
<dbReference type="OrthoDB" id="20900at2759"/>
<dbReference type="Proteomes" id="UP000799424">
    <property type="component" value="Unassembled WGS sequence"/>
</dbReference>
<evidence type="ECO:0000313" key="7">
    <source>
        <dbReference type="EMBL" id="KAF2819201.1"/>
    </source>
</evidence>
<evidence type="ECO:0000256" key="4">
    <source>
        <dbReference type="ARBA" id="ARBA00023242"/>
    </source>
</evidence>
<proteinExistence type="inferred from homology"/>
<feature type="compositionally biased region" description="Polar residues" evidence="5">
    <location>
        <begin position="707"/>
        <end position="716"/>
    </location>
</feature>
<organism evidence="7 8">
    <name type="scientific">Ophiobolus disseminans</name>
    <dbReference type="NCBI Taxonomy" id="1469910"/>
    <lineage>
        <taxon>Eukaryota</taxon>
        <taxon>Fungi</taxon>
        <taxon>Dikarya</taxon>
        <taxon>Ascomycota</taxon>
        <taxon>Pezizomycotina</taxon>
        <taxon>Dothideomycetes</taxon>
        <taxon>Pleosporomycetidae</taxon>
        <taxon>Pleosporales</taxon>
        <taxon>Pleosporineae</taxon>
        <taxon>Phaeosphaeriaceae</taxon>
        <taxon>Ophiobolus</taxon>
    </lineage>
</organism>
<dbReference type="AlphaFoldDB" id="A0A6A6ZDK7"/>
<feature type="domain" description="Pre-rRNA-processing protein RIX1 N-terminal" evidence="6">
    <location>
        <begin position="11"/>
        <end position="211"/>
    </location>
</feature>
<feature type="compositionally biased region" description="Polar residues" evidence="5">
    <location>
        <begin position="486"/>
        <end position="503"/>
    </location>
</feature>
<evidence type="ECO:0000256" key="5">
    <source>
        <dbReference type="SAM" id="MobiDB-lite"/>
    </source>
</evidence>
<evidence type="ECO:0000259" key="6">
    <source>
        <dbReference type="Pfam" id="PF08167"/>
    </source>
</evidence>
<evidence type="ECO:0000256" key="2">
    <source>
        <dbReference type="ARBA" id="ARBA00010511"/>
    </source>
</evidence>
<dbReference type="EMBL" id="MU006246">
    <property type="protein sequence ID" value="KAF2819201.1"/>
    <property type="molecule type" value="Genomic_DNA"/>
</dbReference>
<comment type="subcellular location">
    <subcellularLocation>
        <location evidence="1">Nucleus</location>
    </subcellularLocation>
</comment>
<accession>A0A6A6ZDK7</accession>
<evidence type="ECO:0000256" key="3">
    <source>
        <dbReference type="ARBA" id="ARBA00021502"/>
    </source>
</evidence>
<gene>
    <name evidence="7" type="ORF">CC86DRAFT_375351</name>
</gene>
<evidence type="ECO:0000256" key="1">
    <source>
        <dbReference type="ARBA" id="ARBA00004123"/>
    </source>
</evidence>
<dbReference type="PANTHER" id="PTHR34105">
    <property type="entry name" value="PROLINE-, GLUTAMIC ACID- AND LEUCINE-RICH PROTEIN 1"/>
    <property type="match status" value="1"/>
</dbReference>
<dbReference type="InterPro" id="IPR012583">
    <property type="entry name" value="RIX1_N"/>
</dbReference>
<feature type="region of interest" description="Disordered" evidence="5">
    <location>
        <begin position="703"/>
        <end position="818"/>
    </location>
</feature>
<feature type="compositionally biased region" description="Polar residues" evidence="5">
    <location>
        <begin position="768"/>
        <end position="781"/>
    </location>
</feature>
<keyword evidence="4" id="KW-0539">Nucleus</keyword>
<dbReference type="SUPFAM" id="SSF48371">
    <property type="entry name" value="ARM repeat"/>
    <property type="match status" value="1"/>
</dbReference>
<keyword evidence="8" id="KW-1185">Reference proteome</keyword>
<dbReference type="Pfam" id="PF08167">
    <property type="entry name" value="RIX1"/>
    <property type="match status" value="1"/>
</dbReference>